<keyword evidence="1" id="KW-0472">Membrane</keyword>
<sequence length="116" mass="13635">MVSTRLPRCVFRVRVYWHIGGRLAELIRSRQQESDPFPRVLHSPCYKSQLTTHQCRLPSLSFSFLFVRMCSIVAPNVFVASPRSPTDRPGIHRFRFFLLELSYFILSFLLTTEHAY</sequence>
<dbReference type="EMBL" id="AZIL01002827">
    <property type="protein sequence ID" value="EWM20755.1"/>
    <property type="molecule type" value="Genomic_DNA"/>
</dbReference>
<keyword evidence="1" id="KW-0812">Transmembrane</keyword>
<dbReference type="Proteomes" id="UP000019335">
    <property type="component" value="Unassembled WGS sequence"/>
</dbReference>
<evidence type="ECO:0000313" key="3">
    <source>
        <dbReference type="Proteomes" id="UP000019335"/>
    </source>
</evidence>
<keyword evidence="3" id="KW-1185">Reference proteome</keyword>
<dbReference type="AlphaFoldDB" id="W7T0Z9"/>
<proteinExistence type="predicted"/>
<reference evidence="2 3" key="1">
    <citation type="journal article" date="2014" name="Mol. Plant">
        <title>Chromosome Scale Genome Assembly and Transcriptome Profiling of Nannochloropsis gaditana in Nitrogen Depletion.</title>
        <authorList>
            <person name="Corteggiani Carpinelli E."/>
            <person name="Telatin A."/>
            <person name="Vitulo N."/>
            <person name="Forcato C."/>
            <person name="D'Angelo M."/>
            <person name="Schiavon R."/>
            <person name="Vezzi A."/>
            <person name="Giacometti G.M."/>
            <person name="Morosinotto T."/>
            <person name="Valle G."/>
        </authorList>
    </citation>
    <scope>NUCLEOTIDE SEQUENCE [LARGE SCALE GENOMIC DNA]</scope>
    <source>
        <strain evidence="2 3">B-31</strain>
    </source>
</reference>
<organism evidence="2 3">
    <name type="scientific">Nannochloropsis gaditana</name>
    <dbReference type="NCBI Taxonomy" id="72520"/>
    <lineage>
        <taxon>Eukaryota</taxon>
        <taxon>Sar</taxon>
        <taxon>Stramenopiles</taxon>
        <taxon>Ochrophyta</taxon>
        <taxon>Eustigmatophyceae</taxon>
        <taxon>Eustigmatales</taxon>
        <taxon>Monodopsidaceae</taxon>
        <taxon>Nannochloropsis</taxon>
    </lineage>
</organism>
<evidence type="ECO:0000313" key="2">
    <source>
        <dbReference type="EMBL" id="EWM20755.1"/>
    </source>
</evidence>
<evidence type="ECO:0000256" key="1">
    <source>
        <dbReference type="SAM" id="Phobius"/>
    </source>
</evidence>
<feature type="transmembrane region" description="Helical" evidence="1">
    <location>
        <begin position="94"/>
        <end position="111"/>
    </location>
</feature>
<keyword evidence="1" id="KW-1133">Transmembrane helix</keyword>
<protein>
    <submittedName>
        <fullName evidence="2">Uncharacterized protein</fullName>
    </submittedName>
</protein>
<accession>W7T0Z9</accession>
<gene>
    <name evidence="2" type="ORF">Naga_100622g3</name>
</gene>
<feature type="transmembrane region" description="Helical" evidence="1">
    <location>
        <begin position="60"/>
        <end position="82"/>
    </location>
</feature>
<comment type="caution">
    <text evidence="2">The sequence shown here is derived from an EMBL/GenBank/DDBJ whole genome shotgun (WGS) entry which is preliminary data.</text>
</comment>
<name>W7T0Z9_9STRA</name>